<sequence length="178" mass="19730">MKFRKSTKVGLALLLLFTSFFVWYLGTYSMAVATSFEVNSPSAPKHLLIVTQQSTHKDSLTAGIITAFTERAVYIKVIDITAAVAYQTERKIDACILMHTWEFWRPPGMVNDFKESLPEDVPLFVISTSGSGEMLLDEEVDGISSASDTADLEWEINTAVSWARLALGLVSNTITLEE</sequence>
<dbReference type="STRING" id="478744.SAMN05444359_12238"/>
<dbReference type="Proteomes" id="UP000199021">
    <property type="component" value="Unassembled WGS sequence"/>
</dbReference>
<organism evidence="1 2">
    <name type="scientific">Neolewinella agarilytica</name>
    <dbReference type="NCBI Taxonomy" id="478744"/>
    <lineage>
        <taxon>Bacteria</taxon>
        <taxon>Pseudomonadati</taxon>
        <taxon>Bacteroidota</taxon>
        <taxon>Saprospiria</taxon>
        <taxon>Saprospirales</taxon>
        <taxon>Lewinellaceae</taxon>
        <taxon>Neolewinella</taxon>
    </lineage>
</organism>
<keyword evidence="2" id="KW-1185">Reference proteome</keyword>
<protein>
    <recommendedName>
        <fullName evidence="3">Flavodoxin-like domain-containing protein</fullName>
    </recommendedName>
</protein>
<dbReference type="EMBL" id="FOFB01000022">
    <property type="protein sequence ID" value="SER03937.1"/>
    <property type="molecule type" value="Genomic_DNA"/>
</dbReference>
<dbReference type="OrthoDB" id="982714at2"/>
<evidence type="ECO:0008006" key="3">
    <source>
        <dbReference type="Google" id="ProtNLM"/>
    </source>
</evidence>
<accession>A0A1H9KYI5</accession>
<dbReference type="AlphaFoldDB" id="A0A1H9KYI5"/>
<evidence type="ECO:0000313" key="2">
    <source>
        <dbReference type="Proteomes" id="UP000199021"/>
    </source>
</evidence>
<evidence type="ECO:0000313" key="1">
    <source>
        <dbReference type="EMBL" id="SER03937.1"/>
    </source>
</evidence>
<name>A0A1H9KYI5_9BACT</name>
<gene>
    <name evidence="1" type="ORF">SAMN05444359_12238</name>
</gene>
<dbReference type="InParanoid" id="A0A1H9KYI5"/>
<dbReference type="RefSeq" id="WP_090171176.1">
    <property type="nucleotide sequence ID" value="NZ_FOFB01000022.1"/>
</dbReference>
<proteinExistence type="predicted"/>
<reference evidence="2" key="1">
    <citation type="submission" date="2016-10" db="EMBL/GenBank/DDBJ databases">
        <authorList>
            <person name="Varghese N."/>
            <person name="Submissions S."/>
        </authorList>
    </citation>
    <scope>NUCLEOTIDE SEQUENCE [LARGE SCALE GENOMIC DNA]</scope>
    <source>
        <strain evidence="2">DSM 24740</strain>
    </source>
</reference>